<comment type="similarity">
    <text evidence="2">Belongs to the GtrA family.</text>
</comment>
<proteinExistence type="inferred from homology"/>
<protein>
    <submittedName>
        <fullName evidence="8">GtrA family protein</fullName>
    </submittedName>
</protein>
<evidence type="ECO:0000256" key="4">
    <source>
        <dbReference type="ARBA" id="ARBA00022989"/>
    </source>
</evidence>
<reference evidence="8" key="1">
    <citation type="submission" date="2021-06" db="EMBL/GenBank/DDBJ databases">
        <title>Thalassococcus sp. CAU 1522 isolated from sea sand, Republic of Korea.</title>
        <authorList>
            <person name="Kim W."/>
        </authorList>
    </citation>
    <scope>NUCLEOTIDE SEQUENCE</scope>
    <source>
        <strain evidence="8">CAU 1522</strain>
    </source>
</reference>
<evidence type="ECO:0000256" key="6">
    <source>
        <dbReference type="SAM" id="Phobius"/>
    </source>
</evidence>
<dbReference type="Proteomes" id="UP001166293">
    <property type="component" value="Unassembled WGS sequence"/>
</dbReference>
<keyword evidence="3 6" id="KW-0812">Transmembrane</keyword>
<accession>A0ABS6N7K9</accession>
<name>A0ABS6N7K9_9RHOB</name>
<comment type="caution">
    <text evidence="8">The sequence shown here is derived from an EMBL/GenBank/DDBJ whole genome shotgun (WGS) entry which is preliminary data.</text>
</comment>
<evidence type="ECO:0000256" key="1">
    <source>
        <dbReference type="ARBA" id="ARBA00004141"/>
    </source>
</evidence>
<comment type="subcellular location">
    <subcellularLocation>
        <location evidence="1">Membrane</location>
        <topology evidence="1">Multi-pass membrane protein</topology>
    </subcellularLocation>
</comment>
<feature type="domain" description="GtrA/DPMS transmembrane" evidence="7">
    <location>
        <begin position="10"/>
        <end position="123"/>
    </location>
</feature>
<feature type="transmembrane region" description="Helical" evidence="6">
    <location>
        <begin position="73"/>
        <end position="95"/>
    </location>
</feature>
<dbReference type="PANTHER" id="PTHR38459:SF1">
    <property type="entry name" value="PROPHAGE BACTOPRENOL-LINKED GLUCOSE TRANSLOCASE HOMOLOG"/>
    <property type="match status" value="1"/>
</dbReference>
<dbReference type="InterPro" id="IPR007267">
    <property type="entry name" value="GtrA_DPMS_TM"/>
</dbReference>
<dbReference type="InterPro" id="IPR051401">
    <property type="entry name" value="GtrA_CellWall_Glycosyl"/>
</dbReference>
<sequence>MSVRGGKIGRFALVGVAVALAYVALYVLFLGAGLGRPWANGLAFGLAIALQYAGQGAFTFGRRLRDGAQMLRFGVMVGLGFATSLLVTSGIGPAIGLADWMAAAAVTGILPVQNFVIMTLWVFASPIERMDGLS</sequence>
<dbReference type="PANTHER" id="PTHR38459">
    <property type="entry name" value="PROPHAGE BACTOPRENOL-LINKED GLUCOSE TRANSLOCASE HOMOLOG"/>
    <property type="match status" value="1"/>
</dbReference>
<keyword evidence="5 6" id="KW-0472">Membrane</keyword>
<keyword evidence="9" id="KW-1185">Reference proteome</keyword>
<feature type="transmembrane region" description="Helical" evidence="6">
    <location>
        <begin position="12"/>
        <end position="32"/>
    </location>
</feature>
<organism evidence="8 9">
    <name type="scientific">Thalassococcus arenae</name>
    <dbReference type="NCBI Taxonomy" id="2851652"/>
    <lineage>
        <taxon>Bacteria</taxon>
        <taxon>Pseudomonadati</taxon>
        <taxon>Pseudomonadota</taxon>
        <taxon>Alphaproteobacteria</taxon>
        <taxon>Rhodobacterales</taxon>
        <taxon>Roseobacteraceae</taxon>
        <taxon>Thalassococcus</taxon>
    </lineage>
</organism>
<dbReference type="RefSeq" id="WP_217777781.1">
    <property type="nucleotide sequence ID" value="NZ_JAHRWL010000001.1"/>
</dbReference>
<feature type="transmembrane region" description="Helical" evidence="6">
    <location>
        <begin position="101"/>
        <end position="124"/>
    </location>
</feature>
<evidence type="ECO:0000313" key="8">
    <source>
        <dbReference type="EMBL" id="MBV2360001.1"/>
    </source>
</evidence>
<feature type="transmembrane region" description="Helical" evidence="6">
    <location>
        <begin position="38"/>
        <end position="61"/>
    </location>
</feature>
<evidence type="ECO:0000259" key="7">
    <source>
        <dbReference type="Pfam" id="PF04138"/>
    </source>
</evidence>
<gene>
    <name evidence="8" type="ORF">KUH32_09455</name>
</gene>
<dbReference type="EMBL" id="JAHRWL010000001">
    <property type="protein sequence ID" value="MBV2360001.1"/>
    <property type="molecule type" value="Genomic_DNA"/>
</dbReference>
<evidence type="ECO:0000256" key="3">
    <source>
        <dbReference type="ARBA" id="ARBA00022692"/>
    </source>
</evidence>
<dbReference type="Pfam" id="PF04138">
    <property type="entry name" value="GtrA_DPMS_TM"/>
    <property type="match status" value="1"/>
</dbReference>
<evidence type="ECO:0000313" key="9">
    <source>
        <dbReference type="Proteomes" id="UP001166293"/>
    </source>
</evidence>
<evidence type="ECO:0000256" key="2">
    <source>
        <dbReference type="ARBA" id="ARBA00009399"/>
    </source>
</evidence>
<evidence type="ECO:0000256" key="5">
    <source>
        <dbReference type="ARBA" id="ARBA00023136"/>
    </source>
</evidence>
<keyword evidence="4 6" id="KW-1133">Transmembrane helix</keyword>